<dbReference type="HOGENOM" id="CLU_044614_1_0_1"/>
<accession>S8E6N4</accession>
<gene>
    <name evidence="2" type="ORF">FOMPIDRAFT_1099091</name>
</gene>
<sequence>IAEAQLTALFMQSIAYGIHMVTFTACMYTWFHRDGATSRGSVRWLWMTIAITFFVIGTLDVTLNFYHNLSAFILQDGGADPNATFSRPSSWINIIRLVLFYLSAAISDAALIYRCWIVYAHSRYQALVGTTALLLWLAGITMAIIVLYHFSTITAANSIPMIGELQPFTYAYFFVVLALNVFTTGLIIVRLREVSKRTAAFFKSTWRVTSRLDIGHVALIIIESALLYTLTVFLTAVLTFVKTNISYGLSDISLEAAGIAFDLIIIRIWMGVSTEQTYTLSEATQ</sequence>
<proteinExistence type="predicted"/>
<feature type="non-terminal residue" evidence="2">
    <location>
        <position position="1"/>
    </location>
</feature>
<dbReference type="eggNOG" id="ENOG502SN52">
    <property type="taxonomic scope" value="Eukaryota"/>
</dbReference>
<feature type="transmembrane region" description="Helical" evidence="1">
    <location>
        <begin position="14"/>
        <end position="32"/>
    </location>
</feature>
<feature type="non-terminal residue" evidence="2">
    <location>
        <position position="285"/>
    </location>
</feature>
<protein>
    <submittedName>
        <fullName evidence="2">Uncharacterized protein</fullName>
    </submittedName>
</protein>
<feature type="transmembrane region" description="Helical" evidence="1">
    <location>
        <begin position="170"/>
        <end position="191"/>
    </location>
</feature>
<dbReference type="OrthoDB" id="3357408at2759"/>
<feature type="transmembrane region" description="Helical" evidence="1">
    <location>
        <begin position="44"/>
        <end position="66"/>
    </location>
</feature>
<dbReference type="Proteomes" id="UP000015241">
    <property type="component" value="Unassembled WGS sequence"/>
</dbReference>
<dbReference type="STRING" id="743788.S8E6N4"/>
<keyword evidence="1" id="KW-0812">Transmembrane</keyword>
<dbReference type="EMBL" id="KE504150">
    <property type="protein sequence ID" value="EPT00308.1"/>
    <property type="molecule type" value="Genomic_DNA"/>
</dbReference>
<evidence type="ECO:0000313" key="2">
    <source>
        <dbReference type="EMBL" id="EPT00308.1"/>
    </source>
</evidence>
<feature type="transmembrane region" description="Helical" evidence="1">
    <location>
        <begin position="126"/>
        <end position="150"/>
    </location>
</feature>
<feature type="transmembrane region" description="Helical" evidence="1">
    <location>
        <begin position="94"/>
        <end position="114"/>
    </location>
</feature>
<feature type="transmembrane region" description="Helical" evidence="1">
    <location>
        <begin position="252"/>
        <end position="270"/>
    </location>
</feature>
<reference evidence="2 3" key="1">
    <citation type="journal article" date="2012" name="Science">
        <title>The Paleozoic origin of enzymatic lignin decomposition reconstructed from 31 fungal genomes.</title>
        <authorList>
            <person name="Floudas D."/>
            <person name="Binder M."/>
            <person name="Riley R."/>
            <person name="Barry K."/>
            <person name="Blanchette R.A."/>
            <person name="Henrissat B."/>
            <person name="Martinez A.T."/>
            <person name="Otillar R."/>
            <person name="Spatafora J.W."/>
            <person name="Yadav J.S."/>
            <person name="Aerts A."/>
            <person name="Benoit I."/>
            <person name="Boyd A."/>
            <person name="Carlson A."/>
            <person name="Copeland A."/>
            <person name="Coutinho P.M."/>
            <person name="de Vries R.P."/>
            <person name="Ferreira P."/>
            <person name="Findley K."/>
            <person name="Foster B."/>
            <person name="Gaskell J."/>
            <person name="Glotzer D."/>
            <person name="Gorecki P."/>
            <person name="Heitman J."/>
            <person name="Hesse C."/>
            <person name="Hori C."/>
            <person name="Igarashi K."/>
            <person name="Jurgens J.A."/>
            <person name="Kallen N."/>
            <person name="Kersten P."/>
            <person name="Kohler A."/>
            <person name="Kuees U."/>
            <person name="Kumar T.K.A."/>
            <person name="Kuo A."/>
            <person name="LaButti K."/>
            <person name="Larrondo L.F."/>
            <person name="Lindquist E."/>
            <person name="Ling A."/>
            <person name="Lombard V."/>
            <person name="Lucas S."/>
            <person name="Lundell T."/>
            <person name="Martin R."/>
            <person name="McLaughlin D.J."/>
            <person name="Morgenstern I."/>
            <person name="Morin E."/>
            <person name="Murat C."/>
            <person name="Nagy L.G."/>
            <person name="Nolan M."/>
            <person name="Ohm R.A."/>
            <person name="Patyshakuliyeva A."/>
            <person name="Rokas A."/>
            <person name="Ruiz-Duenas F.J."/>
            <person name="Sabat G."/>
            <person name="Salamov A."/>
            <person name="Samejima M."/>
            <person name="Schmutz J."/>
            <person name="Slot J.C."/>
            <person name="St John F."/>
            <person name="Stenlid J."/>
            <person name="Sun H."/>
            <person name="Sun S."/>
            <person name="Syed K."/>
            <person name="Tsang A."/>
            <person name="Wiebenga A."/>
            <person name="Young D."/>
            <person name="Pisabarro A."/>
            <person name="Eastwood D.C."/>
            <person name="Martin F."/>
            <person name="Cullen D."/>
            <person name="Grigoriev I.V."/>
            <person name="Hibbett D.S."/>
        </authorList>
    </citation>
    <scope>NUCLEOTIDE SEQUENCE</scope>
    <source>
        <strain evidence="3">FP-58527</strain>
    </source>
</reference>
<dbReference type="InParanoid" id="S8E6N4"/>
<keyword evidence="3" id="KW-1185">Reference proteome</keyword>
<keyword evidence="1" id="KW-0472">Membrane</keyword>
<evidence type="ECO:0000313" key="3">
    <source>
        <dbReference type="Proteomes" id="UP000015241"/>
    </source>
</evidence>
<feature type="transmembrane region" description="Helical" evidence="1">
    <location>
        <begin position="212"/>
        <end position="240"/>
    </location>
</feature>
<keyword evidence="1" id="KW-1133">Transmembrane helix</keyword>
<name>S8E6N4_FOMSC</name>
<evidence type="ECO:0000256" key="1">
    <source>
        <dbReference type="SAM" id="Phobius"/>
    </source>
</evidence>
<organism evidence="2 3">
    <name type="scientific">Fomitopsis schrenkii</name>
    <name type="common">Brown rot fungus</name>
    <dbReference type="NCBI Taxonomy" id="2126942"/>
    <lineage>
        <taxon>Eukaryota</taxon>
        <taxon>Fungi</taxon>
        <taxon>Dikarya</taxon>
        <taxon>Basidiomycota</taxon>
        <taxon>Agaricomycotina</taxon>
        <taxon>Agaricomycetes</taxon>
        <taxon>Polyporales</taxon>
        <taxon>Fomitopsis</taxon>
    </lineage>
</organism>
<dbReference type="AlphaFoldDB" id="S8E6N4"/>